<dbReference type="InterPro" id="IPR002327">
    <property type="entry name" value="Cyt_c_1A/1B"/>
</dbReference>
<dbReference type="Pfam" id="PF00034">
    <property type="entry name" value="Cytochrom_C"/>
    <property type="match status" value="2"/>
</dbReference>
<dbReference type="GO" id="GO:0009055">
    <property type="term" value="F:electron transfer activity"/>
    <property type="evidence" value="ECO:0007669"/>
    <property type="project" value="InterPro"/>
</dbReference>
<evidence type="ECO:0000256" key="11">
    <source>
        <dbReference type="PROSITE-ProRule" id="PRU00433"/>
    </source>
</evidence>
<dbReference type="RefSeq" id="WP_269332827.1">
    <property type="nucleotide sequence ID" value="NZ_JAMZFT010000002.1"/>
</dbReference>
<proteinExistence type="predicted"/>
<dbReference type="GO" id="GO:0005886">
    <property type="term" value="C:plasma membrane"/>
    <property type="evidence" value="ECO:0007669"/>
    <property type="project" value="UniProtKB-SubCell"/>
</dbReference>
<gene>
    <name evidence="14" type="ORF">NJQ99_10730</name>
</gene>
<evidence type="ECO:0000313" key="14">
    <source>
        <dbReference type="EMBL" id="MCP1336885.1"/>
    </source>
</evidence>
<keyword evidence="8" id="KW-1133">Transmembrane helix</keyword>
<name>A0A9J6PC67_9PROT</name>
<sequence>MNSFEFNKIAGGVLLAALVTLGLGTLAEIVFHPDELEEQAYKVAGLESGGGEAAGAAEAAPEVSVIALLATGDIGAMASAGEGAARACAACHTFDNGGANRVGPNLWGIVGANIGHLDNFSYSSALQEKEGTWTYEALDGFLANPRGWAPGTKMSYAGMKKPEDRAEMIAYLRSLSDSPQPLPEAPAEAAQATPAESAPQQAAEAPAQAAAPAADIAALVASADAAAGEKSVRICSACHTFNEGGQNRVGPNLWGVVGAQVAHHEGYKYSDAMQSFGGEWTLERLADYLRHPRDTVPGTKMAFAGIKKDEELYNILAYLKTLGGK</sequence>
<dbReference type="Gene3D" id="1.10.760.10">
    <property type="entry name" value="Cytochrome c-like domain"/>
    <property type="match status" value="2"/>
</dbReference>
<dbReference type="Proteomes" id="UP001055804">
    <property type="component" value="Unassembled WGS sequence"/>
</dbReference>
<evidence type="ECO:0000256" key="4">
    <source>
        <dbReference type="ARBA" id="ARBA00022617"/>
    </source>
</evidence>
<organism evidence="14 15">
    <name type="scientific">Futiania mangrovi</name>
    <dbReference type="NCBI Taxonomy" id="2959716"/>
    <lineage>
        <taxon>Bacteria</taxon>
        <taxon>Pseudomonadati</taxon>
        <taxon>Pseudomonadota</taxon>
        <taxon>Alphaproteobacteria</taxon>
        <taxon>Futianiales</taxon>
        <taxon>Futianiaceae</taxon>
        <taxon>Futiania</taxon>
    </lineage>
</organism>
<dbReference type="PROSITE" id="PS51007">
    <property type="entry name" value="CYTC"/>
    <property type="match status" value="2"/>
</dbReference>
<evidence type="ECO:0000313" key="15">
    <source>
        <dbReference type="Proteomes" id="UP001055804"/>
    </source>
</evidence>
<keyword evidence="6 11" id="KW-0479">Metal-binding</keyword>
<keyword evidence="5" id="KW-0812">Transmembrane</keyword>
<dbReference type="InterPro" id="IPR009056">
    <property type="entry name" value="Cyt_c-like_dom"/>
</dbReference>
<dbReference type="AlphaFoldDB" id="A0A9J6PC67"/>
<evidence type="ECO:0000256" key="12">
    <source>
        <dbReference type="SAM" id="MobiDB-lite"/>
    </source>
</evidence>
<keyword evidence="3" id="KW-1003">Cell membrane</keyword>
<dbReference type="EMBL" id="JAMZFT010000002">
    <property type="protein sequence ID" value="MCP1336885.1"/>
    <property type="molecule type" value="Genomic_DNA"/>
</dbReference>
<evidence type="ECO:0000256" key="6">
    <source>
        <dbReference type="ARBA" id="ARBA00022723"/>
    </source>
</evidence>
<keyword evidence="7" id="KW-0249">Electron transport</keyword>
<comment type="subcellular location">
    <subcellularLocation>
        <location evidence="1">Cell membrane</location>
        <topology evidence="1">Single-pass membrane protein</topology>
    </subcellularLocation>
</comment>
<dbReference type="PANTHER" id="PTHR11961">
    <property type="entry name" value="CYTOCHROME C"/>
    <property type="match status" value="1"/>
</dbReference>
<dbReference type="InterPro" id="IPR036909">
    <property type="entry name" value="Cyt_c-like_dom_sf"/>
</dbReference>
<keyword evidence="4 11" id="KW-0349">Heme</keyword>
<accession>A0A9J6PC67</accession>
<evidence type="ECO:0000256" key="5">
    <source>
        <dbReference type="ARBA" id="ARBA00022692"/>
    </source>
</evidence>
<evidence type="ECO:0000256" key="10">
    <source>
        <dbReference type="ARBA" id="ARBA00023136"/>
    </source>
</evidence>
<evidence type="ECO:0000256" key="8">
    <source>
        <dbReference type="ARBA" id="ARBA00022989"/>
    </source>
</evidence>
<reference evidence="14" key="1">
    <citation type="submission" date="2022-06" db="EMBL/GenBank/DDBJ databases">
        <title>Isolation and Genomics of Futiania mangrovii gen. nov., sp. nov., a Rare and Metabolically-versatile member in the Class Alphaproteobacteria.</title>
        <authorList>
            <person name="Liu L."/>
            <person name="Huang W.-C."/>
            <person name="Pan J."/>
            <person name="Li J."/>
            <person name="Huang Y."/>
            <person name="Du H."/>
            <person name="Liu Y."/>
            <person name="Li M."/>
        </authorList>
    </citation>
    <scope>NUCLEOTIDE SEQUENCE</scope>
    <source>
        <strain evidence="14">FT118</strain>
    </source>
</reference>
<protein>
    <submittedName>
        <fullName evidence="14">Cytochrome c family protein</fullName>
    </submittedName>
</protein>
<evidence type="ECO:0000256" key="1">
    <source>
        <dbReference type="ARBA" id="ARBA00004162"/>
    </source>
</evidence>
<comment type="caution">
    <text evidence="14">The sequence shown here is derived from an EMBL/GenBank/DDBJ whole genome shotgun (WGS) entry which is preliminary data.</text>
</comment>
<dbReference type="SUPFAM" id="SSF46626">
    <property type="entry name" value="Cytochrome c"/>
    <property type="match status" value="2"/>
</dbReference>
<evidence type="ECO:0000259" key="13">
    <source>
        <dbReference type="PROSITE" id="PS51007"/>
    </source>
</evidence>
<dbReference type="PRINTS" id="PR00604">
    <property type="entry name" value="CYTCHRMECIAB"/>
</dbReference>
<feature type="region of interest" description="Disordered" evidence="12">
    <location>
        <begin position="177"/>
        <end position="209"/>
    </location>
</feature>
<dbReference type="GO" id="GO:0046872">
    <property type="term" value="F:metal ion binding"/>
    <property type="evidence" value="ECO:0007669"/>
    <property type="project" value="UniProtKB-KW"/>
</dbReference>
<feature type="compositionally biased region" description="Low complexity" evidence="12">
    <location>
        <begin position="185"/>
        <end position="209"/>
    </location>
</feature>
<evidence type="ECO:0000256" key="7">
    <source>
        <dbReference type="ARBA" id="ARBA00022982"/>
    </source>
</evidence>
<keyword evidence="15" id="KW-1185">Reference proteome</keyword>
<evidence type="ECO:0000256" key="9">
    <source>
        <dbReference type="ARBA" id="ARBA00023004"/>
    </source>
</evidence>
<evidence type="ECO:0000256" key="3">
    <source>
        <dbReference type="ARBA" id="ARBA00022475"/>
    </source>
</evidence>
<evidence type="ECO:0000256" key="2">
    <source>
        <dbReference type="ARBA" id="ARBA00022448"/>
    </source>
</evidence>
<keyword evidence="9 11" id="KW-0408">Iron</keyword>
<dbReference type="FunFam" id="1.10.760.10:FF:000026">
    <property type="entry name" value="Cytochrome C, membrane-bound"/>
    <property type="match status" value="1"/>
</dbReference>
<feature type="domain" description="Cytochrome c" evidence="13">
    <location>
        <begin position="76"/>
        <end position="176"/>
    </location>
</feature>
<dbReference type="GO" id="GO:0020037">
    <property type="term" value="F:heme binding"/>
    <property type="evidence" value="ECO:0007669"/>
    <property type="project" value="InterPro"/>
</dbReference>
<keyword evidence="10" id="KW-0472">Membrane</keyword>
<keyword evidence="2" id="KW-0813">Transport</keyword>
<feature type="domain" description="Cytochrome c" evidence="13">
    <location>
        <begin position="223"/>
        <end position="323"/>
    </location>
</feature>